<dbReference type="Gene3D" id="1.10.3730.20">
    <property type="match status" value="1"/>
</dbReference>
<organism evidence="10 11">
    <name type="scientific">Thiohalorhabdus methylotrophus</name>
    <dbReference type="NCBI Taxonomy" id="3242694"/>
    <lineage>
        <taxon>Bacteria</taxon>
        <taxon>Pseudomonadati</taxon>
        <taxon>Pseudomonadota</taxon>
        <taxon>Gammaproteobacteria</taxon>
        <taxon>Thiohalorhabdales</taxon>
        <taxon>Thiohalorhabdaceae</taxon>
        <taxon>Thiohalorhabdus</taxon>
    </lineage>
</organism>
<dbReference type="RefSeq" id="WP_373656003.1">
    <property type="nucleotide sequence ID" value="NZ_JBGUAW010000006.1"/>
</dbReference>
<keyword evidence="4 8" id="KW-0812">Transmembrane</keyword>
<dbReference type="InterPro" id="IPR045324">
    <property type="entry name" value="Small_multidrug_res"/>
</dbReference>
<dbReference type="SUPFAM" id="SSF103481">
    <property type="entry name" value="Multidrug resistance efflux transporter EmrE"/>
    <property type="match status" value="1"/>
</dbReference>
<dbReference type="PANTHER" id="PTHR30561:SF1">
    <property type="entry name" value="MULTIDRUG TRANSPORTER EMRE"/>
    <property type="match status" value="1"/>
</dbReference>
<keyword evidence="2" id="KW-0813">Transport</keyword>
<name>A0ABV4TV59_9GAMM</name>
<gene>
    <name evidence="10" type="ORF">ACERLL_10310</name>
</gene>
<evidence type="ECO:0000256" key="6">
    <source>
        <dbReference type="ARBA" id="ARBA00023136"/>
    </source>
</evidence>
<dbReference type="EMBL" id="JBGUAW010000006">
    <property type="protein sequence ID" value="MFA9461218.1"/>
    <property type="molecule type" value="Genomic_DNA"/>
</dbReference>
<evidence type="ECO:0000256" key="8">
    <source>
        <dbReference type="RuleBase" id="RU003942"/>
    </source>
</evidence>
<feature type="transmembrane region" description="Helical" evidence="9">
    <location>
        <begin position="57"/>
        <end position="78"/>
    </location>
</feature>
<evidence type="ECO:0000256" key="7">
    <source>
        <dbReference type="ARBA" id="ARBA00038032"/>
    </source>
</evidence>
<protein>
    <submittedName>
        <fullName evidence="10">Multidrug efflux SMR transporter</fullName>
    </submittedName>
</protein>
<evidence type="ECO:0000313" key="10">
    <source>
        <dbReference type="EMBL" id="MFA9461218.1"/>
    </source>
</evidence>
<evidence type="ECO:0000256" key="2">
    <source>
        <dbReference type="ARBA" id="ARBA00022448"/>
    </source>
</evidence>
<sequence>MPYLYLALAIIGEVTGTSALKASQGFTQVLPSVIVVLGYAFSFFFLSLALKYLALGFSYAIWCGMGIILVALVGVVLYEERLDGPALLGIFLIISGIGVLNLFSGAAEQ</sequence>
<comment type="similarity">
    <text evidence="7 8">Belongs to the drug/metabolite transporter (DMT) superfamily. Small multidrug resistance (SMR) (TC 2.A.7.1) family.</text>
</comment>
<dbReference type="Proteomes" id="UP001575181">
    <property type="component" value="Unassembled WGS sequence"/>
</dbReference>
<evidence type="ECO:0000256" key="9">
    <source>
        <dbReference type="SAM" id="Phobius"/>
    </source>
</evidence>
<dbReference type="PANTHER" id="PTHR30561">
    <property type="entry name" value="SMR FAMILY PROTON-DEPENDENT DRUG EFFLUX TRANSPORTER SUGE"/>
    <property type="match status" value="1"/>
</dbReference>
<evidence type="ECO:0000256" key="3">
    <source>
        <dbReference type="ARBA" id="ARBA00022475"/>
    </source>
</evidence>
<reference evidence="10 11" key="1">
    <citation type="submission" date="2024-08" db="EMBL/GenBank/DDBJ databases">
        <title>Whole-genome sequencing of halo(alkali)philic microorganisms from hypersaline lakes.</title>
        <authorList>
            <person name="Sorokin D.Y."/>
            <person name="Merkel A.Y."/>
            <person name="Messina E."/>
            <person name="Yakimov M."/>
        </authorList>
    </citation>
    <scope>NUCLEOTIDE SEQUENCE [LARGE SCALE GENOMIC DNA]</scope>
    <source>
        <strain evidence="10 11">Cl-TMA</strain>
    </source>
</reference>
<dbReference type="InterPro" id="IPR000390">
    <property type="entry name" value="Small_drug/metabolite_transptr"/>
</dbReference>
<keyword evidence="5 9" id="KW-1133">Transmembrane helix</keyword>
<keyword evidence="6 9" id="KW-0472">Membrane</keyword>
<accession>A0ABV4TV59</accession>
<evidence type="ECO:0000256" key="1">
    <source>
        <dbReference type="ARBA" id="ARBA00004651"/>
    </source>
</evidence>
<evidence type="ECO:0000256" key="4">
    <source>
        <dbReference type="ARBA" id="ARBA00022692"/>
    </source>
</evidence>
<comment type="subcellular location">
    <subcellularLocation>
        <location evidence="1 8">Cell membrane</location>
        <topology evidence="1 8">Multi-pass membrane protein</topology>
    </subcellularLocation>
</comment>
<evidence type="ECO:0000256" key="5">
    <source>
        <dbReference type="ARBA" id="ARBA00022989"/>
    </source>
</evidence>
<feature type="transmembrane region" description="Helical" evidence="9">
    <location>
        <begin position="84"/>
        <end position="103"/>
    </location>
</feature>
<dbReference type="InterPro" id="IPR037185">
    <property type="entry name" value="EmrE-like"/>
</dbReference>
<keyword evidence="11" id="KW-1185">Reference proteome</keyword>
<keyword evidence="3" id="KW-1003">Cell membrane</keyword>
<evidence type="ECO:0000313" key="11">
    <source>
        <dbReference type="Proteomes" id="UP001575181"/>
    </source>
</evidence>
<proteinExistence type="inferred from homology"/>
<feature type="transmembrane region" description="Helical" evidence="9">
    <location>
        <begin position="29"/>
        <end position="50"/>
    </location>
</feature>
<dbReference type="Pfam" id="PF00893">
    <property type="entry name" value="Multi_Drug_Res"/>
    <property type="match status" value="1"/>
</dbReference>
<comment type="caution">
    <text evidence="10">The sequence shown here is derived from an EMBL/GenBank/DDBJ whole genome shotgun (WGS) entry which is preliminary data.</text>
</comment>